<dbReference type="RefSeq" id="WP_337330721.1">
    <property type="nucleotide sequence ID" value="NZ_JBBDGM010000001.1"/>
</dbReference>
<accession>A0ABU8L8J9</accession>
<keyword evidence="1" id="KW-1188">Viral release from host cell</keyword>
<evidence type="ECO:0000259" key="5">
    <source>
        <dbReference type="Pfam" id="PF04586"/>
    </source>
</evidence>
<keyword evidence="3" id="KW-0378">Hydrolase</keyword>
<evidence type="ECO:0000256" key="2">
    <source>
        <dbReference type="ARBA" id="ARBA00022670"/>
    </source>
</evidence>
<keyword evidence="2 6" id="KW-0645">Protease</keyword>
<dbReference type="EMBL" id="JBBDGM010000001">
    <property type="protein sequence ID" value="MEJ1087048.1"/>
    <property type="molecule type" value="Genomic_DNA"/>
</dbReference>
<keyword evidence="7" id="KW-1185">Reference proteome</keyword>
<name>A0ABU8L8J9_9MICO</name>
<dbReference type="GO" id="GO:0006508">
    <property type="term" value="P:proteolysis"/>
    <property type="evidence" value="ECO:0007669"/>
    <property type="project" value="UniProtKB-KW"/>
</dbReference>
<dbReference type="GO" id="GO:0008233">
    <property type="term" value="F:peptidase activity"/>
    <property type="evidence" value="ECO:0007669"/>
    <property type="project" value="UniProtKB-KW"/>
</dbReference>
<evidence type="ECO:0000313" key="7">
    <source>
        <dbReference type="Proteomes" id="UP001371224"/>
    </source>
</evidence>
<dbReference type="InterPro" id="IPR054613">
    <property type="entry name" value="Peptidase_S78_dom"/>
</dbReference>
<comment type="caution">
    <text evidence="6">The sequence shown here is derived from an EMBL/GenBank/DDBJ whole genome shotgun (WGS) entry which is preliminary data.</text>
</comment>
<dbReference type="Proteomes" id="UP001371224">
    <property type="component" value="Unassembled WGS sequence"/>
</dbReference>
<protein>
    <submittedName>
        <fullName evidence="6">HK97 family phage prohead protease</fullName>
    </submittedName>
</protein>
<reference evidence="6 7" key="1">
    <citation type="submission" date="2024-02" db="EMBL/GenBank/DDBJ databases">
        <authorList>
            <person name="Saticioglu I.B."/>
        </authorList>
    </citation>
    <scope>NUCLEOTIDE SEQUENCE [LARGE SCALE GENOMIC DNA]</scope>
    <source>
        <strain evidence="6 7">Mu-80</strain>
    </source>
</reference>
<evidence type="ECO:0000256" key="4">
    <source>
        <dbReference type="SAM" id="MobiDB-lite"/>
    </source>
</evidence>
<evidence type="ECO:0000313" key="6">
    <source>
        <dbReference type="EMBL" id="MEJ1087048.1"/>
    </source>
</evidence>
<feature type="domain" description="Prohead serine protease" evidence="5">
    <location>
        <begin position="51"/>
        <end position="207"/>
    </location>
</feature>
<feature type="region of interest" description="Disordered" evidence="4">
    <location>
        <begin position="1"/>
        <end position="37"/>
    </location>
</feature>
<evidence type="ECO:0000256" key="1">
    <source>
        <dbReference type="ARBA" id="ARBA00022612"/>
    </source>
</evidence>
<evidence type="ECO:0000256" key="3">
    <source>
        <dbReference type="ARBA" id="ARBA00022801"/>
    </source>
</evidence>
<feature type="compositionally biased region" description="Basic and acidic residues" evidence="4">
    <location>
        <begin position="1"/>
        <end position="30"/>
    </location>
</feature>
<gene>
    <name evidence="6" type="ORF">WDU99_01810</name>
</gene>
<sequence>MNPELLERAAHARAQGDVRRADRPRQRRSAEPQGTRASVLVPGVQMQLRATGDGDDSPLHFTGYASVYERAYEMWDWAGPYMEVVSAGAGELSLNRADLDVPLVLQHQSLRRMARTTNGSLTLSEDDTGLHVDAPQLDPRDSDVAYIAPKIRAELIDEMSFMFRIEVGRWSPDWSEYRIERYDIHRGDVAIVGYGANPHTGAYTDLREQAGTQTPRLDLGIRADDTRLLTFR</sequence>
<proteinExistence type="predicted"/>
<dbReference type="Pfam" id="PF04586">
    <property type="entry name" value="Peptidase_S78"/>
    <property type="match status" value="1"/>
</dbReference>
<organism evidence="6 7">
    <name type="scientific">Microbacterium bandirmense</name>
    <dbReference type="NCBI Taxonomy" id="3122050"/>
    <lineage>
        <taxon>Bacteria</taxon>
        <taxon>Bacillati</taxon>
        <taxon>Actinomycetota</taxon>
        <taxon>Actinomycetes</taxon>
        <taxon>Micrococcales</taxon>
        <taxon>Microbacteriaceae</taxon>
        <taxon>Microbacterium</taxon>
    </lineage>
</organism>